<accession>A0A7W3LIY7</accession>
<sequence length="65" mass="7080">MSTQTKIVIGGVAVGLLTLWIFPWWITALIILGVVGLPVAAYLALDPSQRRRVRAQGRKRLGSGH</sequence>
<evidence type="ECO:0000313" key="3">
    <source>
        <dbReference type="Proteomes" id="UP000572680"/>
    </source>
</evidence>
<proteinExistence type="predicted"/>
<dbReference type="RefSeq" id="WP_182841458.1">
    <property type="nucleotide sequence ID" value="NZ_BAAALP010000006.1"/>
</dbReference>
<dbReference type="EMBL" id="JACJIA010000001">
    <property type="protein sequence ID" value="MBA8948902.1"/>
    <property type="molecule type" value="Genomic_DNA"/>
</dbReference>
<comment type="caution">
    <text evidence="2">The sequence shown here is derived from an EMBL/GenBank/DDBJ whole genome shotgun (WGS) entry which is preliminary data.</text>
</comment>
<evidence type="ECO:0000313" key="2">
    <source>
        <dbReference type="EMBL" id="MBA8948902.1"/>
    </source>
</evidence>
<reference evidence="2 3" key="1">
    <citation type="submission" date="2020-08" db="EMBL/GenBank/DDBJ databases">
        <title>Genomic Encyclopedia of Type Strains, Phase IV (KMG-IV): sequencing the most valuable type-strain genomes for metagenomic binning, comparative biology and taxonomic classification.</title>
        <authorList>
            <person name="Goeker M."/>
        </authorList>
    </citation>
    <scope>NUCLEOTIDE SEQUENCE [LARGE SCALE GENOMIC DNA]</scope>
    <source>
        <strain evidence="2 3">DSM 44197</strain>
    </source>
</reference>
<dbReference type="Proteomes" id="UP000572680">
    <property type="component" value="Unassembled WGS sequence"/>
</dbReference>
<gene>
    <name evidence="2" type="ORF">HNR61_000500</name>
</gene>
<protein>
    <submittedName>
        <fullName evidence="2">Putative membrane protein</fullName>
    </submittedName>
</protein>
<feature type="transmembrane region" description="Helical" evidence="1">
    <location>
        <begin position="24"/>
        <end position="45"/>
    </location>
</feature>
<evidence type="ECO:0000256" key="1">
    <source>
        <dbReference type="SAM" id="Phobius"/>
    </source>
</evidence>
<dbReference type="AlphaFoldDB" id="A0A7W3LIY7"/>
<keyword evidence="1" id="KW-1133">Transmembrane helix</keyword>
<name>A0A7W3LIY7_ACTNM</name>
<keyword evidence="1" id="KW-0812">Transmembrane</keyword>
<keyword evidence="1" id="KW-0472">Membrane</keyword>
<organism evidence="2 3">
    <name type="scientific">Actinomadura namibiensis</name>
    <dbReference type="NCBI Taxonomy" id="182080"/>
    <lineage>
        <taxon>Bacteria</taxon>
        <taxon>Bacillati</taxon>
        <taxon>Actinomycetota</taxon>
        <taxon>Actinomycetes</taxon>
        <taxon>Streptosporangiales</taxon>
        <taxon>Thermomonosporaceae</taxon>
        <taxon>Actinomadura</taxon>
    </lineage>
</organism>
<keyword evidence="3" id="KW-1185">Reference proteome</keyword>